<evidence type="ECO:0000256" key="2">
    <source>
        <dbReference type="SAM" id="MobiDB-lite"/>
    </source>
</evidence>
<feature type="region of interest" description="Disordered" evidence="2">
    <location>
        <begin position="457"/>
        <end position="481"/>
    </location>
</feature>
<feature type="region of interest" description="Disordered" evidence="2">
    <location>
        <begin position="369"/>
        <end position="398"/>
    </location>
</feature>
<protein>
    <submittedName>
        <fullName evidence="3">Uncharacterized protein</fullName>
    </submittedName>
</protein>
<sequence>MFVVNFARRNILFPAANYYWSRGAKYNGLGKTAAYRGAVVKLNENLDPADKIGGDVDRLGKQQAATDDDVNRLGVNLDIIVDNITTDIKAGINADMKDDVKKAIDLATKAKMADIDMMLDEKWEQREGNGMARLRTNLGKQPVGTQPSHHQEKQQLEANLRACLTRIAELELQLAKKAGKVEVGQVRGDLASFGRRISKVDKMQKDITRLETKYNDLSNKVGIIERNQGAIQTAIDANTRTGQELRGRIHVLENPLHVRQVNITNLGAIATSIASGEQHQASTSSCDPKEVSALTTKTEGHDQRLGRLETAVGGLDPDKIRQGFEWADWQFQQWDKCFAEDFPNKVKEIEANHERQFQLHKVAANEALAKQKKSAEEQLRQQKRDSDKELSDYKESMKEKMRVHEASIRKEYEAYIASKDKQFADYVAKTDAEQRAQNERHDQLASIVNDLIAQLKGQNAGKHVSGPRKRKWTSGIHSGSA</sequence>
<dbReference type="OrthoDB" id="5245703at2759"/>
<reference evidence="3 4" key="2">
    <citation type="submission" date="2015-05" db="EMBL/GenBank/DDBJ databases">
        <authorList>
            <person name="Morales-Cruz A."/>
            <person name="Amrine K.C."/>
            <person name="Cantu D."/>
        </authorList>
    </citation>
    <scope>NUCLEOTIDE SEQUENCE [LARGE SCALE GENOMIC DNA]</scope>
    <source>
        <strain evidence="3">DA912</strain>
    </source>
</reference>
<accession>A0A0G2I7U3</accession>
<evidence type="ECO:0000313" key="4">
    <source>
        <dbReference type="Proteomes" id="UP000034680"/>
    </source>
</evidence>
<gene>
    <name evidence="3" type="ORF">UCDDA912_g04122</name>
</gene>
<keyword evidence="1" id="KW-0175">Coiled coil</keyword>
<dbReference type="EMBL" id="LCUC01000144">
    <property type="protein sequence ID" value="KKY35850.1"/>
    <property type="molecule type" value="Genomic_DNA"/>
</dbReference>
<dbReference type="Proteomes" id="UP000034680">
    <property type="component" value="Unassembled WGS sequence"/>
</dbReference>
<reference evidence="3 4" key="1">
    <citation type="submission" date="2015-05" db="EMBL/GenBank/DDBJ databases">
        <title>Distinctive expansion of gene families associated with plant cell wall degradation and secondary metabolism in the genomes of grapevine trunk pathogens.</title>
        <authorList>
            <person name="Lawrence D.P."/>
            <person name="Travadon R."/>
            <person name="Rolshausen P.E."/>
            <person name="Baumgartner K."/>
        </authorList>
    </citation>
    <scope>NUCLEOTIDE SEQUENCE [LARGE SCALE GENOMIC DNA]</scope>
    <source>
        <strain evidence="3">DA912</strain>
    </source>
</reference>
<keyword evidence="4" id="KW-1185">Reference proteome</keyword>
<feature type="compositionally biased region" description="Basic and acidic residues" evidence="2">
    <location>
        <begin position="373"/>
        <end position="398"/>
    </location>
</feature>
<evidence type="ECO:0000313" key="3">
    <source>
        <dbReference type="EMBL" id="KKY35850.1"/>
    </source>
</evidence>
<evidence type="ECO:0000256" key="1">
    <source>
        <dbReference type="SAM" id="Coils"/>
    </source>
</evidence>
<feature type="coiled-coil region" evidence="1">
    <location>
        <begin position="200"/>
        <end position="227"/>
    </location>
</feature>
<dbReference type="AlphaFoldDB" id="A0A0G2I7U3"/>
<proteinExistence type="predicted"/>
<organism evidence="3 4">
    <name type="scientific">Diaporthe ampelina</name>
    <dbReference type="NCBI Taxonomy" id="1214573"/>
    <lineage>
        <taxon>Eukaryota</taxon>
        <taxon>Fungi</taxon>
        <taxon>Dikarya</taxon>
        <taxon>Ascomycota</taxon>
        <taxon>Pezizomycotina</taxon>
        <taxon>Sordariomycetes</taxon>
        <taxon>Sordariomycetidae</taxon>
        <taxon>Diaporthales</taxon>
        <taxon>Diaporthaceae</taxon>
        <taxon>Diaporthe</taxon>
    </lineage>
</organism>
<comment type="caution">
    <text evidence="3">The sequence shown here is derived from an EMBL/GenBank/DDBJ whole genome shotgun (WGS) entry which is preliminary data.</text>
</comment>
<name>A0A0G2I7U3_9PEZI</name>